<dbReference type="EMBL" id="SIPS01000002">
    <property type="protein sequence ID" value="TAW25528.1"/>
    <property type="molecule type" value="Genomic_DNA"/>
</dbReference>
<dbReference type="Gene3D" id="3.40.190.290">
    <property type="match status" value="1"/>
</dbReference>
<organism evidence="1 2">
    <name type="scientific">Rhizobium leguminosarum</name>
    <dbReference type="NCBI Taxonomy" id="384"/>
    <lineage>
        <taxon>Bacteria</taxon>
        <taxon>Pseudomonadati</taxon>
        <taxon>Pseudomonadota</taxon>
        <taxon>Alphaproteobacteria</taxon>
        <taxon>Hyphomicrobiales</taxon>
        <taxon>Rhizobiaceae</taxon>
        <taxon>Rhizobium/Agrobacterium group</taxon>
        <taxon>Rhizobium</taxon>
    </lineage>
</organism>
<reference evidence="1 2" key="1">
    <citation type="submission" date="2019-02" db="EMBL/GenBank/DDBJ databases">
        <title>The genomic architecture of introgression among sibling species of bacteria.</title>
        <authorList>
            <person name="Cavassim M.I.A."/>
            <person name="Moeskjaer S."/>
            <person name="Moslemi C."/>
            <person name="Fields B."/>
            <person name="Bachmann A."/>
            <person name="Vilhjalmsson B."/>
            <person name="Schierup M.H."/>
            <person name="Young J.P.W."/>
            <person name="Andersen S.U."/>
        </authorList>
    </citation>
    <scope>NUCLEOTIDE SEQUENCE [LARGE SCALE GENOMIC DNA]</scope>
    <source>
        <strain evidence="1 2">SM151B</strain>
        <plasmid evidence="1">pSM151B_Rh01</plasmid>
    </source>
</reference>
<dbReference type="Proteomes" id="UP000292036">
    <property type="component" value="Unassembled WGS sequence"/>
</dbReference>
<proteinExistence type="predicted"/>
<evidence type="ECO:0000313" key="1">
    <source>
        <dbReference type="EMBL" id="TAW25528.1"/>
    </source>
</evidence>
<geneLocation type="plasmid" evidence="1">
    <name>pSM151B_Rh01</name>
</geneLocation>
<protein>
    <recommendedName>
        <fullName evidence="3">LysR substrate-binding domain-containing protein</fullName>
    </recommendedName>
</protein>
<accession>A0ABD7PKW0</accession>
<gene>
    <name evidence="1" type="ORF">ELI19_26680</name>
</gene>
<evidence type="ECO:0008006" key="3">
    <source>
        <dbReference type="Google" id="ProtNLM"/>
    </source>
</evidence>
<evidence type="ECO:0000313" key="2">
    <source>
        <dbReference type="Proteomes" id="UP000292036"/>
    </source>
</evidence>
<dbReference type="SUPFAM" id="SSF53850">
    <property type="entry name" value="Periplasmic binding protein-like II"/>
    <property type="match status" value="1"/>
</dbReference>
<comment type="caution">
    <text evidence="1">The sequence shown here is derived from an EMBL/GenBank/DDBJ whole genome shotgun (WGS) entry which is preliminary data.</text>
</comment>
<sequence>MAARTSQIGFMVELVRSGLGAGFLPELVARQHVGVDVGCVALAEPRVFWRVAWIWKRG</sequence>
<dbReference type="AlphaFoldDB" id="A0ABD7PKW0"/>
<name>A0ABD7PKW0_RHILE</name>
<keyword evidence="1" id="KW-0614">Plasmid</keyword>